<evidence type="ECO:0000256" key="1">
    <source>
        <dbReference type="SAM" id="MobiDB-lite"/>
    </source>
</evidence>
<evidence type="ECO:0000313" key="3">
    <source>
        <dbReference type="Proteomes" id="UP000637074"/>
    </source>
</evidence>
<dbReference type="Proteomes" id="UP000637074">
    <property type="component" value="Unassembled WGS sequence"/>
</dbReference>
<name>A0ABQ3NBR7_9BACI</name>
<gene>
    <name evidence="2" type="ORF">AM1BK_48850</name>
</gene>
<sequence>MDFEKTKPSLPHLDKSLKNNHETNYDEMHLTIKEIIAKNKETIEKNRKLLRK</sequence>
<dbReference type="RefSeq" id="WP_191277000.1">
    <property type="nucleotide sequence ID" value="NZ_BNDS01000040.1"/>
</dbReference>
<keyword evidence="3" id="KW-1185">Reference proteome</keyword>
<feature type="region of interest" description="Disordered" evidence="1">
    <location>
        <begin position="1"/>
        <end position="24"/>
    </location>
</feature>
<evidence type="ECO:0000313" key="2">
    <source>
        <dbReference type="EMBL" id="GHI01343.1"/>
    </source>
</evidence>
<proteinExistence type="predicted"/>
<dbReference type="EMBL" id="BNDS01000040">
    <property type="protein sequence ID" value="GHI01343.1"/>
    <property type="molecule type" value="Genomic_DNA"/>
</dbReference>
<organism evidence="2 3">
    <name type="scientific">Neobacillus kokaensis</name>
    <dbReference type="NCBI Taxonomy" id="2759023"/>
    <lineage>
        <taxon>Bacteria</taxon>
        <taxon>Bacillati</taxon>
        <taxon>Bacillota</taxon>
        <taxon>Bacilli</taxon>
        <taxon>Bacillales</taxon>
        <taxon>Bacillaceae</taxon>
        <taxon>Neobacillus</taxon>
    </lineage>
</organism>
<comment type="caution">
    <text evidence="2">The sequence shown here is derived from an EMBL/GenBank/DDBJ whole genome shotgun (WGS) entry which is preliminary data.</text>
</comment>
<accession>A0ABQ3NBR7</accession>
<reference evidence="2 3" key="1">
    <citation type="journal article" date="2022" name="Int. J. Syst. Evol. Microbiol.">
        <title>Neobacillus kokaensis sp. nov., isolated from soil.</title>
        <authorList>
            <person name="Yuki K."/>
            <person name="Matsubara H."/>
            <person name="Yamaguchi S."/>
        </authorList>
    </citation>
    <scope>NUCLEOTIDE SEQUENCE [LARGE SCALE GENOMIC DNA]</scope>
    <source>
        <strain evidence="2 3">LOB 377</strain>
    </source>
</reference>
<protein>
    <submittedName>
        <fullName evidence="2">Uncharacterized protein</fullName>
    </submittedName>
</protein>